<dbReference type="RefSeq" id="XP_014157092.1">
    <property type="nucleotide sequence ID" value="XM_014301617.1"/>
</dbReference>
<keyword evidence="4" id="KW-0808">Transferase</keyword>
<evidence type="ECO:0000313" key="7">
    <source>
        <dbReference type="Proteomes" id="UP000054560"/>
    </source>
</evidence>
<name>A0A0L0G294_9EUKA</name>
<proteinExistence type="predicted"/>
<organism evidence="6 7">
    <name type="scientific">Sphaeroforma arctica JP610</name>
    <dbReference type="NCBI Taxonomy" id="667725"/>
    <lineage>
        <taxon>Eukaryota</taxon>
        <taxon>Ichthyosporea</taxon>
        <taxon>Ichthyophonida</taxon>
        <taxon>Sphaeroforma</taxon>
    </lineage>
</organism>
<dbReference type="PANTHER" id="PTHR11879">
    <property type="entry name" value="ASPARTATE AMINOTRANSFERASE"/>
    <property type="match status" value="1"/>
</dbReference>
<dbReference type="GO" id="GO:0006520">
    <property type="term" value="P:amino acid metabolic process"/>
    <property type="evidence" value="ECO:0007669"/>
    <property type="project" value="InterPro"/>
</dbReference>
<keyword evidence="5" id="KW-0663">Pyridoxal phosphate</keyword>
<comment type="cofactor">
    <cofactor evidence="1">
        <name>pyridoxal 5'-phosphate</name>
        <dbReference type="ChEBI" id="CHEBI:597326"/>
    </cofactor>
</comment>
<dbReference type="eggNOG" id="KOG1411">
    <property type="taxonomic scope" value="Eukaryota"/>
</dbReference>
<dbReference type="InterPro" id="IPR000796">
    <property type="entry name" value="Asp_trans"/>
</dbReference>
<evidence type="ECO:0008006" key="8">
    <source>
        <dbReference type="Google" id="ProtNLM"/>
    </source>
</evidence>
<dbReference type="STRING" id="667725.A0A0L0G294"/>
<accession>A0A0L0G294</accession>
<dbReference type="EMBL" id="KQ241856">
    <property type="protein sequence ID" value="KNC83190.1"/>
    <property type="molecule type" value="Genomic_DNA"/>
</dbReference>
<evidence type="ECO:0000256" key="4">
    <source>
        <dbReference type="ARBA" id="ARBA00022679"/>
    </source>
</evidence>
<dbReference type="GeneID" id="25905061"/>
<dbReference type="OrthoDB" id="1678695at2759"/>
<evidence type="ECO:0000256" key="2">
    <source>
        <dbReference type="ARBA" id="ARBA00011738"/>
    </source>
</evidence>
<protein>
    <recommendedName>
        <fullName evidence="8">Aspartate transaminase</fullName>
    </recommendedName>
</protein>
<feature type="non-terminal residue" evidence="6">
    <location>
        <position position="105"/>
    </location>
</feature>
<comment type="subunit">
    <text evidence="2">Homodimer.</text>
</comment>
<evidence type="ECO:0000256" key="5">
    <source>
        <dbReference type="ARBA" id="ARBA00022898"/>
    </source>
</evidence>
<dbReference type="Gene3D" id="3.90.1150.10">
    <property type="entry name" value="Aspartate Aminotransferase, domain 1"/>
    <property type="match status" value="1"/>
</dbReference>
<dbReference type="SUPFAM" id="SSF53383">
    <property type="entry name" value="PLP-dependent transferases"/>
    <property type="match status" value="1"/>
</dbReference>
<dbReference type="Proteomes" id="UP000054560">
    <property type="component" value="Unassembled WGS sequence"/>
</dbReference>
<dbReference type="AlphaFoldDB" id="A0A0L0G294"/>
<reference evidence="6 7" key="1">
    <citation type="submission" date="2011-02" db="EMBL/GenBank/DDBJ databases">
        <title>The Genome Sequence of Sphaeroforma arctica JP610.</title>
        <authorList>
            <consortium name="The Broad Institute Genome Sequencing Platform"/>
            <person name="Russ C."/>
            <person name="Cuomo C."/>
            <person name="Young S.K."/>
            <person name="Zeng Q."/>
            <person name="Gargeya S."/>
            <person name="Alvarado L."/>
            <person name="Berlin A."/>
            <person name="Chapman S.B."/>
            <person name="Chen Z."/>
            <person name="Freedman E."/>
            <person name="Gellesch M."/>
            <person name="Goldberg J."/>
            <person name="Griggs A."/>
            <person name="Gujja S."/>
            <person name="Heilman E."/>
            <person name="Heiman D."/>
            <person name="Howarth C."/>
            <person name="Mehta T."/>
            <person name="Neiman D."/>
            <person name="Pearson M."/>
            <person name="Roberts A."/>
            <person name="Saif S."/>
            <person name="Shea T."/>
            <person name="Shenoy N."/>
            <person name="Sisk P."/>
            <person name="Stolte C."/>
            <person name="Sykes S."/>
            <person name="White J."/>
            <person name="Yandava C."/>
            <person name="Burger G."/>
            <person name="Gray M.W."/>
            <person name="Holland P.W.H."/>
            <person name="King N."/>
            <person name="Lang F.B.F."/>
            <person name="Roger A.J."/>
            <person name="Ruiz-Trillo I."/>
            <person name="Haas B."/>
            <person name="Nusbaum C."/>
            <person name="Birren B."/>
        </authorList>
    </citation>
    <scope>NUCLEOTIDE SEQUENCE [LARGE SCALE GENOMIC DNA]</scope>
    <source>
        <strain evidence="6 7">JP610</strain>
    </source>
</reference>
<gene>
    <name evidence="6" type="ORF">SARC_04557</name>
</gene>
<sequence>MMATQFVGRTLRTSTALRNTSRGLWGGVQMAPPDPILGITEAFKLDSNSDKVNLGVGAYRDEAGQPFVLKCVQVAERRILSTNHEYAPIGGESAFQVVKQLSLSS</sequence>
<evidence type="ECO:0000256" key="3">
    <source>
        <dbReference type="ARBA" id="ARBA00022576"/>
    </source>
</evidence>
<evidence type="ECO:0000256" key="1">
    <source>
        <dbReference type="ARBA" id="ARBA00001933"/>
    </source>
</evidence>
<dbReference type="PANTHER" id="PTHR11879:SF22">
    <property type="entry name" value="ASPARTATE AMINOTRANSFERASE, MITOCHONDRIAL"/>
    <property type="match status" value="1"/>
</dbReference>
<dbReference type="GO" id="GO:0004069">
    <property type="term" value="F:L-aspartate:2-oxoglutarate aminotransferase activity"/>
    <property type="evidence" value="ECO:0007669"/>
    <property type="project" value="UniProtKB-EC"/>
</dbReference>
<evidence type="ECO:0000313" key="6">
    <source>
        <dbReference type="EMBL" id="KNC83190.1"/>
    </source>
</evidence>
<keyword evidence="7" id="KW-1185">Reference proteome</keyword>
<dbReference type="InterPro" id="IPR015422">
    <property type="entry name" value="PyrdxlP-dep_Trfase_small"/>
</dbReference>
<dbReference type="InterPro" id="IPR015424">
    <property type="entry name" value="PyrdxlP-dep_Trfase"/>
</dbReference>
<keyword evidence="3" id="KW-0032">Aminotransferase</keyword>